<evidence type="ECO:0000256" key="7">
    <source>
        <dbReference type="ARBA" id="ARBA00023136"/>
    </source>
</evidence>
<dbReference type="InterPro" id="IPR007387">
    <property type="entry name" value="TRAP_DctQ"/>
</dbReference>
<keyword evidence="2" id="KW-0813">Transport</keyword>
<evidence type="ECO:0000256" key="9">
    <source>
        <dbReference type="SAM" id="Phobius"/>
    </source>
</evidence>
<evidence type="ECO:0000256" key="3">
    <source>
        <dbReference type="ARBA" id="ARBA00022475"/>
    </source>
</evidence>
<dbReference type="Proteomes" id="UP000002366">
    <property type="component" value="Chromosome"/>
</dbReference>
<keyword evidence="5 9" id="KW-0812">Transmembrane</keyword>
<dbReference type="KEGG" id="aco:Amico_1689"/>
<evidence type="ECO:0000256" key="6">
    <source>
        <dbReference type="ARBA" id="ARBA00022989"/>
    </source>
</evidence>
<feature type="transmembrane region" description="Helical" evidence="9">
    <location>
        <begin position="88"/>
        <end position="112"/>
    </location>
</feature>
<evidence type="ECO:0000313" key="12">
    <source>
        <dbReference type="Proteomes" id="UP000002366"/>
    </source>
</evidence>
<evidence type="ECO:0000256" key="5">
    <source>
        <dbReference type="ARBA" id="ARBA00022692"/>
    </source>
</evidence>
<feature type="transmembrane region" description="Helical" evidence="9">
    <location>
        <begin position="21"/>
        <end position="41"/>
    </location>
</feature>
<organism evidence="11 12">
    <name type="scientific">Aminobacterium colombiense (strain DSM 12261 / ALA-1)</name>
    <dbReference type="NCBI Taxonomy" id="572547"/>
    <lineage>
        <taxon>Bacteria</taxon>
        <taxon>Thermotogati</taxon>
        <taxon>Synergistota</taxon>
        <taxon>Synergistia</taxon>
        <taxon>Synergistales</taxon>
        <taxon>Aminobacteriaceae</taxon>
        <taxon>Aminobacterium</taxon>
    </lineage>
</organism>
<evidence type="ECO:0000313" key="11">
    <source>
        <dbReference type="EMBL" id="ADE57805.1"/>
    </source>
</evidence>
<evidence type="ECO:0000256" key="2">
    <source>
        <dbReference type="ARBA" id="ARBA00022448"/>
    </source>
</evidence>
<dbReference type="HOGENOM" id="CLU_086356_6_0_0"/>
<comment type="similarity">
    <text evidence="8">Belongs to the TRAP transporter small permease family.</text>
</comment>
<accession>D5EGX3</accession>
<dbReference type="RefSeq" id="WP_013049067.1">
    <property type="nucleotide sequence ID" value="NC_014011.1"/>
</dbReference>
<sequence length="190" mass="22015">MKKAFLLLWFTLGKIQRYIMVITSIILVSLVIAQVLLRYVLKLPIMGIEELACLVGFWMYMTGAATGSRERSHIQADLLHVLIKDARFFAWAKTVTSIMTTLLTFIMTQWAWNYVVWSFKSWERSPALMIPMIFAQTSLLVSSFLMSFYSFVMTVDYARSALGYPKLNLPYNSKNWQGFCNEISRKEEGF</sequence>
<feature type="domain" description="Tripartite ATP-independent periplasmic transporters DctQ component" evidence="10">
    <location>
        <begin position="28"/>
        <end position="156"/>
    </location>
</feature>
<keyword evidence="4" id="KW-0997">Cell inner membrane</keyword>
<dbReference type="AlphaFoldDB" id="D5EGX3"/>
<evidence type="ECO:0000256" key="1">
    <source>
        <dbReference type="ARBA" id="ARBA00004429"/>
    </source>
</evidence>
<proteinExistence type="inferred from homology"/>
<name>D5EGX3_AMICL</name>
<keyword evidence="12" id="KW-1185">Reference proteome</keyword>
<dbReference type="GO" id="GO:0005886">
    <property type="term" value="C:plasma membrane"/>
    <property type="evidence" value="ECO:0007669"/>
    <property type="project" value="UniProtKB-SubCell"/>
</dbReference>
<keyword evidence="3" id="KW-1003">Cell membrane</keyword>
<comment type="subcellular location">
    <subcellularLocation>
        <location evidence="1">Cell inner membrane</location>
        <topology evidence="1">Multi-pass membrane protein</topology>
    </subcellularLocation>
</comment>
<keyword evidence="7 9" id="KW-0472">Membrane</keyword>
<dbReference type="GO" id="GO:0022857">
    <property type="term" value="F:transmembrane transporter activity"/>
    <property type="evidence" value="ECO:0007669"/>
    <property type="project" value="TreeGrafter"/>
</dbReference>
<protein>
    <submittedName>
        <fullName evidence="11">Tripartite ATP-independent periplasmic transporter DctQ component</fullName>
    </submittedName>
</protein>
<feature type="transmembrane region" description="Helical" evidence="9">
    <location>
        <begin position="132"/>
        <end position="152"/>
    </location>
</feature>
<dbReference type="EMBL" id="CP001997">
    <property type="protein sequence ID" value="ADE57805.1"/>
    <property type="molecule type" value="Genomic_DNA"/>
</dbReference>
<dbReference type="STRING" id="572547.Amico_1689"/>
<dbReference type="Pfam" id="PF04290">
    <property type="entry name" value="DctQ"/>
    <property type="match status" value="1"/>
</dbReference>
<evidence type="ECO:0000256" key="8">
    <source>
        <dbReference type="ARBA" id="ARBA00038436"/>
    </source>
</evidence>
<dbReference type="eggNOG" id="COG3090">
    <property type="taxonomic scope" value="Bacteria"/>
</dbReference>
<dbReference type="OrthoDB" id="45144at2"/>
<evidence type="ECO:0000256" key="4">
    <source>
        <dbReference type="ARBA" id="ARBA00022519"/>
    </source>
</evidence>
<keyword evidence="6 9" id="KW-1133">Transmembrane helix</keyword>
<dbReference type="PANTHER" id="PTHR35011">
    <property type="entry name" value="2,3-DIKETO-L-GULONATE TRAP TRANSPORTER SMALL PERMEASE PROTEIN YIAM"/>
    <property type="match status" value="1"/>
</dbReference>
<evidence type="ECO:0000259" key="10">
    <source>
        <dbReference type="Pfam" id="PF04290"/>
    </source>
</evidence>
<gene>
    <name evidence="11" type="ordered locus">Amico_1689</name>
</gene>
<feature type="transmembrane region" description="Helical" evidence="9">
    <location>
        <begin position="47"/>
        <end position="67"/>
    </location>
</feature>
<dbReference type="PANTHER" id="PTHR35011:SF2">
    <property type="entry name" value="2,3-DIKETO-L-GULONATE TRAP TRANSPORTER SMALL PERMEASE PROTEIN YIAM"/>
    <property type="match status" value="1"/>
</dbReference>
<reference evidence="11 12" key="1">
    <citation type="journal article" date="2010" name="Stand. Genomic Sci.">
        <title>Complete genome sequence of Aminobacterium colombiense type strain (ALA-1).</title>
        <authorList>
            <person name="Chertkov O."/>
            <person name="Sikorski J."/>
            <person name="Brambilla E."/>
            <person name="Lapidus A."/>
            <person name="Copeland A."/>
            <person name="Glavina Del Rio T."/>
            <person name="Nolan M."/>
            <person name="Lucas S."/>
            <person name="Tice H."/>
            <person name="Cheng J.F."/>
            <person name="Han C."/>
            <person name="Detter J.C."/>
            <person name="Bruce D."/>
            <person name="Tapia R."/>
            <person name="Goodwin L."/>
            <person name="Pitluck S."/>
            <person name="Liolios K."/>
            <person name="Ivanova N."/>
            <person name="Mavromatis K."/>
            <person name="Ovchinnikova G."/>
            <person name="Pati A."/>
            <person name="Chen A."/>
            <person name="Palaniappan K."/>
            <person name="Land M."/>
            <person name="Hauser L."/>
            <person name="Chang Y.J."/>
            <person name="Jeffries C.D."/>
            <person name="Spring S."/>
            <person name="Rohde M."/>
            <person name="Goker M."/>
            <person name="Bristow J."/>
            <person name="Eisen J.A."/>
            <person name="Markowitz V."/>
            <person name="Hugenholtz P."/>
            <person name="Kyrpides N.C."/>
            <person name="Klenk H.P."/>
        </authorList>
    </citation>
    <scope>NUCLEOTIDE SEQUENCE [LARGE SCALE GENOMIC DNA]</scope>
    <source>
        <strain evidence="12">DSM 12261 / ALA-1</strain>
    </source>
</reference>
<dbReference type="InterPro" id="IPR055348">
    <property type="entry name" value="DctQ"/>
</dbReference>
<dbReference type="GO" id="GO:0015740">
    <property type="term" value="P:C4-dicarboxylate transport"/>
    <property type="evidence" value="ECO:0007669"/>
    <property type="project" value="TreeGrafter"/>
</dbReference>